<evidence type="ECO:0000313" key="2">
    <source>
        <dbReference type="Proteomes" id="UP000265520"/>
    </source>
</evidence>
<keyword evidence="2" id="KW-1185">Reference proteome</keyword>
<name>A0A392TQ24_9FABA</name>
<dbReference type="EMBL" id="LXQA010620420">
    <property type="protein sequence ID" value="MCI62527.1"/>
    <property type="molecule type" value="Genomic_DNA"/>
</dbReference>
<dbReference type="AlphaFoldDB" id="A0A392TQ24"/>
<evidence type="ECO:0000313" key="1">
    <source>
        <dbReference type="EMBL" id="MCI62527.1"/>
    </source>
</evidence>
<proteinExistence type="predicted"/>
<feature type="non-terminal residue" evidence="1">
    <location>
        <position position="64"/>
    </location>
</feature>
<protein>
    <submittedName>
        <fullName evidence="1">Uncharacterized protein</fullName>
    </submittedName>
</protein>
<sequence length="64" mass="7230">MGGYKTMLIYDYIESCKDIMIFRISMTNRGCSMRQRAFDLSTRASIAGCGVLMTYCRAAKNARS</sequence>
<reference evidence="1 2" key="1">
    <citation type="journal article" date="2018" name="Front. Plant Sci.">
        <title>Red Clover (Trifolium pratense) and Zigzag Clover (T. medium) - A Picture of Genomic Similarities and Differences.</title>
        <authorList>
            <person name="Dluhosova J."/>
            <person name="Istvanek J."/>
            <person name="Nedelnik J."/>
            <person name="Repkova J."/>
        </authorList>
    </citation>
    <scope>NUCLEOTIDE SEQUENCE [LARGE SCALE GENOMIC DNA]</scope>
    <source>
        <strain evidence="2">cv. 10/8</strain>
        <tissue evidence="1">Leaf</tissue>
    </source>
</reference>
<comment type="caution">
    <text evidence="1">The sequence shown here is derived from an EMBL/GenBank/DDBJ whole genome shotgun (WGS) entry which is preliminary data.</text>
</comment>
<dbReference type="Proteomes" id="UP000265520">
    <property type="component" value="Unassembled WGS sequence"/>
</dbReference>
<accession>A0A392TQ24</accession>
<organism evidence="1 2">
    <name type="scientific">Trifolium medium</name>
    <dbReference type="NCBI Taxonomy" id="97028"/>
    <lineage>
        <taxon>Eukaryota</taxon>
        <taxon>Viridiplantae</taxon>
        <taxon>Streptophyta</taxon>
        <taxon>Embryophyta</taxon>
        <taxon>Tracheophyta</taxon>
        <taxon>Spermatophyta</taxon>
        <taxon>Magnoliopsida</taxon>
        <taxon>eudicotyledons</taxon>
        <taxon>Gunneridae</taxon>
        <taxon>Pentapetalae</taxon>
        <taxon>rosids</taxon>
        <taxon>fabids</taxon>
        <taxon>Fabales</taxon>
        <taxon>Fabaceae</taxon>
        <taxon>Papilionoideae</taxon>
        <taxon>50 kb inversion clade</taxon>
        <taxon>NPAAA clade</taxon>
        <taxon>Hologalegina</taxon>
        <taxon>IRL clade</taxon>
        <taxon>Trifolieae</taxon>
        <taxon>Trifolium</taxon>
    </lineage>
</organism>